<evidence type="ECO:0000256" key="1">
    <source>
        <dbReference type="SAM" id="MobiDB-lite"/>
    </source>
</evidence>
<keyword evidence="2" id="KW-1133">Transmembrane helix</keyword>
<reference evidence="3 4" key="1">
    <citation type="submission" date="2021-02" db="EMBL/GenBank/DDBJ databases">
        <authorList>
            <person name="Vanwijnsberghe S."/>
        </authorList>
    </citation>
    <scope>NUCLEOTIDE SEQUENCE [LARGE SCALE GENOMIC DNA]</scope>
    <source>
        <strain evidence="3 4">LMG 31837</strain>
    </source>
</reference>
<keyword evidence="4" id="KW-1185">Reference proteome</keyword>
<protein>
    <submittedName>
        <fullName evidence="3">Uncharacterized protein</fullName>
    </submittedName>
</protein>
<evidence type="ECO:0000313" key="3">
    <source>
        <dbReference type="EMBL" id="CAE6758011.1"/>
    </source>
</evidence>
<feature type="region of interest" description="Disordered" evidence="1">
    <location>
        <begin position="1"/>
        <end position="24"/>
    </location>
</feature>
<gene>
    <name evidence="3" type="ORF">R69888_03272</name>
</gene>
<organism evidence="3 4">
    <name type="scientific">Paraburkholderia haematera</name>
    <dbReference type="NCBI Taxonomy" id="2793077"/>
    <lineage>
        <taxon>Bacteria</taxon>
        <taxon>Pseudomonadati</taxon>
        <taxon>Pseudomonadota</taxon>
        <taxon>Betaproteobacteria</taxon>
        <taxon>Burkholderiales</taxon>
        <taxon>Burkholderiaceae</taxon>
        <taxon>Paraburkholderia</taxon>
    </lineage>
</organism>
<dbReference type="Proteomes" id="UP000672526">
    <property type="component" value="Unassembled WGS sequence"/>
</dbReference>
<dbReference type="RefSeq" id="WP_211612454.1">
    <property type="nucleotide sequence ID" value="NZ_CAJNBK010000008.1"/>
</dbReference>
<dbReference type="EMBL" id="CAJNBK010000008">
    <property type="protein sequence ID" value="CAE6758011.1"/>
    <property type="molecule type" value="Genomic_DNA"/>
</dbReference>
<proteinExistence type="predicted"/>
<keyword evidence="2" id="KW-0812">Transmembrane</keyword>
<sequence>MSENLRTGTGDKAGQRSPSWMSGQASAQASAQVVRSGFNAIRTRTLCKVGALATMIVAAGVVIALGEGVINTDTPAVQRAIEPQQDCSAKYVALLDLAELARRDGKSSEVVVRGLSDRGGAMSECLPAGRNAGAG</sequence>
<name>A0ABM8RKH4_9BURK</name>
<keyword evidence="2" id="KW-0472">Membrane</keyword>
<comment type="caution">
    <text evidence="3">The sequence shown here is derived from an EMBL/GenBank/DDBJ whole genome shotgun (WGS) entry which is preliminary data.</text>
</comment>
<evidence type="ECO:0000313" key="4">
    <source>
        <dbReference type="Proteomes" id="UP000672526"/>
    </source>
</evidence>
<feature type="transmembrane region" description="Helical" evidence="2">
    <location>
        <begin position="45"/>
        <end position="66"/>
    </location>
</feature>
<evidence type="ECO:0000256" key="2">
    <source>
        <dbReference type="SAM" id="Phobius"/>
    </source>
</evidence>
<accession>A0ABM8RKH4</accession>